<comment type="caution">
    <text evidence="3">The sequence shown here is derived from an EMBL/GenBank/DDBJ whole genome shotgun (WGS) entry which is preliminary data.</text>
</comment>
<evidence type="ECO:0000313" key="4">
    <source>
        <dbReference type="Proteomes" id="UP001497480"/>
    </source>
</evidence>
<organism evidence="3 4">
    <name type="scientific">Lupinus luteus</name>
    <name type="common">European yellow lupine</name>
    <dbReference type="NCBI Taxonomy" id="3873"/>
    <lineage>
        <taxon>Eukaryota</taxon>
        <taxon>Viridiplantae</taxon>
        <taxon>Streptophyta</taxon>
        <taxon>Embryophyta</taxon>
        <taxon>Tracheophyta</taxon>
        <taxon>Spermatophyta</taxon>
        <taxon>Magnoliopsida</taxon>
        <taxon>eudicotyledons</taxon>
        <taxon>Gunneridae</taxon>
        <taxon>Pentapetalae</taxon>
        <taxon>rosids</taxon>
        <taxon>fabids</taxon>
        <taxon>Fabales</taxon>
        <taxon>Fabaceae</taxon>
        <taxon>Papilionoideae</taxon>
        <taxon>50 kb inversion clade</taxon>
        <taxon>genistoids sensu lato</taxon>
        <taxon>core genistoids</taxon>
        <taxon>Genisteae</taxon>
        <taxon>Lupinus</taxon>
    </lineage>
</organism>
<protein>
    <submittedName>
        <fullName evidence="3">Uncharacterized protein</fullName>
    </submittedName>
</protein>
<sequence length="393" mass="44726">MYRNKSLRWVEENYDSVPERFWFLERPIDTTPAADTVFHMTGSNIISVELWLMDNLDARSMIFMTALDELNATPLSERKSIFALFASALICVFPVLAPTVKLVLNNSGMNTREVKLPSQAEQHLIQMNRDTPENYVAVLGAQIAIMLIKNPSDANCNSFMQSWAQGLAASIGMPTDSRNFTPIADFEKVTLIKRLFSNRFLNTYIMKEIINYCALQAPISTLYNYVAEIVKYHGMGAFTSISDVLLSVKSPVLYNPRVLHEVDRFSFAYIAVRQFEYPQYFYMLAKPTVTHLIERNNFPVLARVAQLIKQATSSPLNPFVAPRDRDSPIVLELVELHKRAIFGRSVNVPRPTLRSLNAYSYGNMEVAFIHNSQSANREQSDRVTIQQPPPRLN</sequence>
<keyword evidence="2" id="KW-0472">Membrane</keyword>
<reference evidence="3 4" key="1">
    <citation type="submission" date="2024-03" db="EMBL/GenBank/DDBJ databases">
        <authorList>
            <person name="Martinez-Hernandez J."/>
        </authorList>
    </citation>
    <scope>NUCLEOTIDE SEQUENCE [LARGE SCALE GENOMIC DNA]</scope>
</reference>
<feature type="compositionally biased region" description="Polar residues" evidence="1">
    <location>
        <begin position="372"/>
        <end position="386"/>
    </location>
</feature>
<feature type="transmembrane region" description="Helical" evidence="2">
    <location>
        <begin position="81"/>
        <end position="104"/>
    </location>
</feature>
<proteinExistence type="predicted"/>
<gene>
    <name evidence="3" type="ORF">LLUT_LOCUS16368</name>
</gene>
<evidence type="ECO:0000256" key="1">
    <source>
        <dbReference type="SAM" id="MobiDB-lite"/>
    </source>
</evidence>
<feature type="region of interest" description="Disordered" evidence="1">
    <location>
        <begin position="372"/>
        <end position="393"/>
    </location>
</feature>
<keyword evidence="2" id="KW-1133">Transmembrane helix</keyword>
<evidence type="ECO:0000313" key="3">
    <source>
        <dbReference type="EMBL" id="CAL0315308.1"/>
    </source>
</evidence>
<dbReference type="Proteomes" id="UP001497480">
    <property type="component" value="Unassembled WGS sequence"/>
</dbReference>
<keyword evidence="2" id="KW-0812">Transmembrane</keyword>
<keyword evidence="4" id="KW-1185">Reference proteome</keyword>
<accession>A0AAV1X2H4</accession>
<dbReference type="AlphaFoldDB" id="A0AAV1X2H4"/>
<dbReference type="EMBL" id="CAXHTB010000011">
    <property type="protein sequence ID" value="CAL0315308.1"/>
    <property type="molecule type" value="Genomic_DNA"/>
</dbReference>
<name>A0AAV1X2H4_LUPLU</name>
<evidence type="ECO:0000256" key="2">
    <source>
        <dbReference type="SAM" id="Phobius"/>
    </source>
</evidence>